<feature type="domain" description="Lon proteolytic" evidence="5">
    <location>
        <begin position="155"/>
        <end position="205"/>
    </location>
</feature>
<gene>
    <name evidence="7" type="ORF">CPELLU_LOCUS1157</name>
</gene>
<dbReference type="SUPFAM" id="SSF52540">
    <property type="entry name" value="P-loop containing nucleoside triphosphate hydrolases"/>
    <property type="match status" value="1"/>
</dbReference>
<dbReference type="Gene3D" id="1.10.8.60">
    <property type="match status" value="1"/>
</dbReference>
<dbReference type="InterPro" id="IPR054594">
    <property type="entry name" value="Lon_lid"/>
</dbReference>
<evidence type="ECO:0000259" key="6">
    <source>
        <dbReference type="Pfam" id="PF22667"/>
    </source>
</evidence>
<dbReference type="GO" id="GO:0030163">
    <property type="term" value="P:protein catabolic process"/>
    <property type="evidence" value="ECO:0007669"/>
    <property type="project" value="InterPro"/>
</dbReference>
<sequence length="233" mass="25781">MEKFHIAKEHLIPENLEKYDLVSSEIKFQDEAIEEIIKSYVREAGVRELNRKIQTIIRKFILQMIEKKVKNLVVTPEKLPSYLKKKVGGDILLIEVSHSPGKGELLLTGNLGDIMKESAQNDISVHVLEGATPKEGPSAGIALTSAIISDITGQAIGGLKEKVIAAHRSKLKSVIIPKANQKDIEDIPVETRQKIKIILVAEYDEKGGLEILNTANQDGPWPLNLFPLIAIDV</sequence>
<dbReference type="GO" id="GO:0004252">
    <property type="term" value="F:serine-type endopeptidase activity"/>
    <property type="evidence" value="ECO:0007669"/>
    <property type="project" value="InterPro"/>
</dbReference>
<evidence type="ECO:0000259" key="5">
    <source>
        <dbReference type="Pfam" id="PF05362"/>
    </source>
</evidence>
<dbReference type="InterPro" id="IPR008269">
    <property type="entry name" value="Lon_proteolytic"/>
</dbReference>
<evidence type="ECO:0000256" key="2">
    <source>
        <dbReference type="ARBA" id="ARBA00022741"/>
    </source>
</evidence>
<dbReference type="Proteomes" id="UP000789759">
    <property type="component" value="Unassembled WGS sequence"/>
</dbReference>
<dbReference type="InterPro" id="IPR027417">
    <property type="entry name" value="P-loop_NTPase"/>
</dbReference>
<dbReference type="OrthoDB" id="2411602at2759"/>
<dbReference type="GO" id="GO:0006508">
    <property type="term" value="P:proteolysis"/>
    <property type="evidence" value="ECO:0007669"/>
    <property type="project" value="UniProtKB-KW"/>
</dbReference>
<organism evidence="7 8">
    <name type="scientific">Cetraspora pellucida</name>
    <dbReference type="NCBI Taxonomy" id="1433469"/>
    <lineage>
        <taxon>Eukaryota</taxon>
        <taxon>Fungi</taxon>
        <taxon>Fungi incertae sedis</taxon>
        <taxon>Mucoromycota</taxon>
        <taxon>Glomeromycotina</taxon>
        <taxon>Glomeromycetes</taxon>
        <taxon>Diversisporales</taxon>
        <taxon>Gigasporaceae</taxon>
        <taxon>Cetraspora</taxon>
    </lineage>
</organism>
<dbReference type="InterPro" id="IPR020568">
    <property type="entry name" value="Ribosomal_Su5_D2-typ_SF"/>
</dbReference>
<evidence type="ECO:0000256" key="4">
    <source>
        <dbReference type="ARBA" id="ARBA00022840"/>
    </source>
</evidence>
<dbReference type="Pfam" id="PF05362">
    <property type="entry name" value="Lon_C"/>
    <property type="match status" value="2"/>
</dbReference>
<evidence type="ECO:0000313" key="8">
    <source>
        <dbReference type="Proteomes" id="UP000789759"/>
    </source>
</evidence>
<feature type="domain" description="Lon proteolytic" evidence="5">
    <location>
        <begin position="86"/>
        <end position="120"/>
    </location>
</feature>
<keyword evidence="1" id="KW-0645">Protease</keyword>
<evidence type="ECO:0000256" key="1">
    <source>
        <dbReference type="ARBA" id="ARBA00022670"/>
    </source>
</evidence>
<reference evidence="7" key="1">
    <citation type="submission" date="2021-06" db="EMBL/GenBank/DDBJ databases">
        <authorList>
            <person name="Kallberg Y."/>
            <person name="Tangrot J."/>
            <person name="Rosling A."/>
        </authorList>
    </citation>
    <scope>NUCLEOTIDE SEQUENCE</scope>
    <source>
        <strain evidence="7">FL966</strain>
    </source>
</reference>
<accession>A0A9N8W2I8</accession>
<dbReference type="GO" id="GO:0005524">
    <property type="term" value="F:ATP binding"/>
    <property type="evidence" value="ECO:0007669"/>
    <property type="project" value="UniProtKB-KW"/>
</dbReference>
<evidence type="ECO:0000313" key="7">
    <source>
        <dbReference type="EMBL" id="CAG8472846.1"/>
    </source>
</evidence>
<dbReference type="Pfam" id="PF22667">
    <property type="entry name" value="Lon_lid"/>
    <property type="match status" value="1"/>
</dbReference>
<dbReference type="Gene3D" id="3.30.230.10">
    <property type="match status" value="2"/>
</dbReference>
<dbReference type="PANTHER" id="PTHR10046">
    <property type="entry name" value="ATP DEPENDENT LON PROTEASE FAMILY MEMBER"/>
    <property type="match status" value="1"/>
</dbReference>
<dbReference type="InterPro" id="IPR014721">
    <property type="entry name" value="Ribsml_uS5_D2-typ_fold_subgr"/>
</dbReference>
<keyword evidence="8" id="KW-1185">Reference proteome</keyword>
<feature type="domain" description="Lon protease AAA+ ATPase lid" evidence="6">
    <location>
        <begin position="21"/>
        <end position="70"/>
    </location>
</feature>
<keyword evidence="3" id="KW-0378">Hydrolase</keyword>
<dbReference type="AlphaFoldDB" id="A0A9N8W2I8"/>
<proteinExistence type="predicted"/>
<dbReference type="GO" id="GO:0004176">
    <property type="term" value="F:ATP-dependent peptidase activity"/>
    <property type="evidence" value="ECO:0007669"/>
    <property type="project" value="InterPro"/>
</dbReference>
<keyword evidence="4" id="KW-0067">ATP-binding</keyword>
<evidence type="ECO:0000256" key="3">
    <source>
        <dbReference type="ARBA" id="ARBA00022801"/>
    </source>
</evidence>
<comment type="caution">
    <text evidence="7">The sequence shown here is derived from an EMBL/GenBank/DDBJ whole genome shotgun (WGS) entry which is preliminary data.</text>
</comment>
<dbReference type="InterPro" id="IPR027065">
    <property type="entry name" value="Lon_Prtase"/>
</dbReference>
<dbReference type="SUPFAM" id="SSF54211">
    <property type="entry name" value="Ribosomal protein S5 domain 2-like"/>
    <property type="match status" value="1"/>
</dbReference>
<name>A0A9N8W2I8_9GLOM</name>
<keyword evidence="2" id="KW-0547">Nucleotide-binding</keyword>
<dbReference type="EMBL" id="CAJVQA010000399">
    <property type="protein sequence ID" value="CAG8472846.1"/>
    <property type="molecule type" value="Genomic_DNA"/>
</dbReference>
<protein>
    <submittedName>
        <fullName evidence="7">20127_t:CDS:1</fullName>
    </submittedName>
</protein>